<protein>
    <submittedName>
        <fullName evidence="1">Uncharacterized protein</fullName>
    </submittedName>
</protein>
<dbReference type="EMBL" id="VZOL01000001">
    <property type="protein sequence ID" value="KAB0686529.1"/>
    <property type="molecule type" value="Genomic_DNA"/>
</dbReference>
<name>A0A6L3NQP9_9BURK</name>
<dbReference type="RefSeq" id="WP_151002735.1">
    <property type="nucleotide sequence ID" value="NZ_CABVPO010000015.1"/>
</dbReference>
<accession>A0A6L3NQP9</accession>
<dbReference type="AlphaFoldDB" id="A0A6L3NQP9"/>
<proteinExistence type="predicted"/>
<gene>
    <name evidence="1" type="ORF">F7R13_00095</name>
</gene>
<organism evidence="1 2">
    <name type="scientific">Burkholderia territorii</name>
    <dbReference type="NCBI Taxonomy" id="1503055"/>
    <lineage>
        <taxon>Bacteria</taxon>
        <taxon>Pseudomonadati</taxon>
        <taxon>Pseudomonadota</taxon>
        <taxon>Betaproteobacteria</taxon>
        <taxon>Burkholderiales</taxon>
        <taxon>Burkholderiaceae</taxon>
        <taxon>Burkholderia</taxon>
        <taxon>Burkholderia cepacia complex</taxon>
    </lineage>
</organism>
<dbReference type="Proteomes" id="UP000473571">
    <property type="component" value="Unassembled WGS sequence"/>
</dbReference>
<evidence type="ECO:0000313" key="2">
    <source>
        <dbReference type="Proteomes" id="UP000473571"/>
    </source>
</evidence>
<reference evidence="1 2" key="1">
    <citation type="submission" date="2019-09" db="EMBL/GenBank/DDBJ databases">
        <title>Draft genome sequences of 48 bacterial type strains from the CCUG.</title>
        <authorList>
            <person name="Tunovic T."/>
            <person name="Pineiro-Iglesias B."/>
            <person name="Unosson C."/>
            <person name="Inganas E."/>
            <person name="Ohlen M."/>
            <person name="Cardew S."/>
            <person name="Jensie-Markopoulos S."/>
            <person name="Salva-Serra F."/>
            <person name="Jaen-Luchoro D."/>
            <person name="Karlsson R."/>
            <person name="Svensson-Stadler L."/>
            <person name="Chun J."/>
            <person name="Moore E."/>
        </authorList>
    </citation>
    <scope>NUCLEOTIDE SEQUENCE [LARGE SCALE GENOMIC DNA]</scope>
    <source>
        <strain evidence="1 2">CCUG 65687</strain>
    </source>
</reference>
<evidence type="ECO:0000313" key="1">
    <source>
        <dbReference type="EMBL" id="KAB0686529.1"/>
    </source>
</evidence>
<comment type="caution">
    <text evidence="1">The sequence shown here is derived from an EMBL/GenBank/DDBJ whole genome shotgun (WGS) entry which is preliminary data.</text>
</comment>
<sequence>MTDQALYAAHIAKAREIVVASVKRLRAAHVDCTDLMEQAERYLHATRAIDHFHAVYDADLAFEPNDQRTIAGLANVGSALFELLSPTIPSHTPDEALTEAINHLINMRAEARLHPAPDNLNWGAL</sequence>